<proteinExistence type="predicted"/>
<name>A0AAD9JHD9_RIDPI</name>
<reference evidence="1" key="1">
    <citation type="journal article" date="2023" name="Mol. Biol. Evol.">
        <title>Third-Generation Sequencing Reveals the Adaptive Role of the Epigenome in Three Deep-Sea Polychaetes.</title>
        <authorList>
            <person name="Perez M."/>
            <person name="Aroh O."/>
            <person name="Sun Y."/>
            <person name="Lan Y."/>
            <person name="Juniper S.K."/>
            <person name="Young C.R."/>
            <person name="Angers B."/>
            <person name="Qian P.Y."/>
        </authorList>
    </citation>
    <scope>NUCLEOTIDE SEQUENCE</scope>
    <source>
        <strain evidence="1">R07B-5</strain>
    </source>
</reference>
<accession>A0AAD9JHD9</accession>
<sequence length="143" mass="15926">MKKKTRVCCWMEKPTRHLLMPTVSKEQVAVNAIPTAMITATFIPGDADVIRSSKRVEAAKWSWDRTLPTFGGHAGLCVHAIKRRDFGSTSSSGCFHQVAKYVQVFTVRGRRDESKRKKATSVYVITGLCFIVFKKISVSSCIG</sequence>
<keyword evidence="2" id="KW-1185">Reference proteome</keyword>
<evidence type="ECO:0000313" key="1">
    <source>
        <dbReference type="EMBL" id="KAK2153016.1"/>
    </source>
</evidence>
<gene>
    <name evidence="1" type="ORF">NP493_2366g00005</name>
</gene>
<comment type="caution">
    <text evidence="1">The sequence shown here is derived from an EMBL/GenBank/DDBJ whole genome shotgun (WGS) entry which is preliminary data.</text>
</comment>
<dbReference type="AlphaFoldDB" id="A0AAD9JHD9"/>
<dbReference type="Proteomes" id="UP001209878">
    <property type="component" value="Unassembled WGS sequence"/>
</dbReference>
<organism evidence="1 2">
    <name type="scientific">Ridgeia piscesae</name>
    <name type="common">Tubeworm</name>
    <dbReference type="NCBI Taxonomy" id="27915"/>
    <lineage>
        <taxon>Eukaryota</taxon>
        <taxon>Metazoa</taxon>
        <taxon>Spiralia</taxon>
        <taxon>Lophotrochozoa</taxon>
        <taxon>Annelida</taxon>
        <taxon>Polychaeta</taxon>
        <taxon>Sedentaria</taxon>
        <taxon>Canalipalpata</taxon>
        <taxon>Sabellida</taxon>
        <taxon>Siboglinidae</taxon>
        <taxon>Ridgeia</taxon>
    </lineage>
</organism>
<protein>
    <submittedName>
        <fullName evidence="1">Uncharacterized protein</fullName>
    </submittedName>
</protein>
<evidence type="ECO:0000313" key="2">
    <source>
        <dbReference type="Proteomes" id="UP001209878"/>
    </source>
</evidence>
<dbReference type="EMBL" id="JAODUO010002365">
    <property type="protein sequence ID" value="KAK2153016.1"/>
    <property type="molecule type" value="Genomic_DNA"/>
</dbReference>